<evidence type="ECO:0000256" key="2">
    <source>
        <dbReference type="SAM" id="SignalP"/>
    </source>
</evidence>
<proteinExistence type="predicted"/>
<dbReference type="KEGG" id="stae:HNV11_20905"/>
<evidence type="ECO:0000313" key="3">
    <source>
        <dbReference type="EMBL" id="QJW91664.1"/>
    </source>
</evidence>
<feature type="chain" id="PRO_5026875914" description="Oxygen tolerance protein BatD" evidence="2">
    <location>
        <begin position="23"/>
        <end position="476"/>
    </location>
</feature>
<keyword evidence="4" id="KW-1185">Reference proteome</keyword>
<accession>A0A6M5YDH7</accession>
<dbReference type="Pfam" id="PF13584">
    <property type="entry name" value="BatD"/>
    <property type="match status" value="1"/>
</dbReference>
<dbReference type="EMBL" id="CP053435">
    <property type="protein sequence ID" value="QJW91664.1"/>
    <property type="molecule type" value="Genomic_DNA"/>
</dbReference>
<dbReference type="InterPro" id="IPR025738">
    <property type="entry name" value="BatD"/>
</dbReference>
<evidence type="ECO:0000256" key="1">
    <source>
        <dbReference type="SAM" id="Phobius"/>
    </source>
</evidence>
<dbReference type="PANTHER" id="PTHR40940">
    <property type="entry name" value="PROTEIN BATD-RELATED"/>
    <property type="match status" value="1"/>
</dbReference>
<reference evidence="3 4" key="1">
    <citation type="submission" date="2020-05" db="EMBL/GenBank/DDBJ databases">
        <title>Genome sequencing of Spirosoma sp. TS118.</title>
        <authorList>
            <person name="Lee J.-H."/>
            <person name="Jeong S."/>
            <person name="Zhao L."/>
            <person name="Jung J.-H."/>
            <person name="Kim M.-K."/>
            <person name="Lim S."/>
        </authorList>
    </citation>
    <scope>NUCLEOTIDE SEQUENCE [LARGE SCALE GENOMIC DNA]</scope>
    <source>
        <strain evidence="3 4">TS118</strain>
    </source>
</reference>
<feature type="signal peptide" evidence="2">
    <location>
        <begin position="1"/>
        <end position="22"/>
    </location>
</feature>
<dbReference type="AlphaFoldDB" id="A0A6M5YDH7"/>
<organism evidence="3 4">
    <name type="scientific">Spirosoma taeanense</name>
    <dbReference type="NCBI Taxonomy" id="2735870"/>
    <lineage>
        <taxon>Bacteria</taxon>
        <taxon>Pseudomonadati</taxon>
        <taxon>Bacteroidota</taxon>
        <taxon>Cytophagia</taxon>
        <taxon>Cytophagales</taxon>
        <taxon>Cytophagaceae</taxon>
        <taxon>Spirosoma</taxon>
    </lineage>
</organism>
<keyword evidence="1" id="KW-0812">Transmembrane</keyword>
<protein>
    <recommendedName>
        <fullName evidence="5">Oxygen tolerance protein BatD</fullName>
    </recommendedName>
</protein>
<dbReference type="Proteomes" id="UP000502756">
    <property type="component" value="Chromosome"/>
</dbReference>
<evidence type="ECO:0000313" key="4">
    <source>
        <dbReference type="Proteomes" id="UP000502756"/>
    </source>
</evidence>
<gene>
    <name evidence="3" type="ORF">HNV11_20905</name>
</gene>
<evidence type="ECO:0008006" key="5">
    <source>
        <dbReference type="Google" id="ProtNLM"/>
    </source>
</evidence>
<name>A0A6M5YDH7_9BACT</name>
<keyword evidence="2" id="KW-0732">Signal</keyword>
<dbReference type="PANTHER" id="PTHR40940:SF2">
    <property type="entry name" value="BATD"/>
    <property type="match status" value="1"/>
</dbReference>
<keyword evidence="1" id="KW-1133">Transmembrane helix</keyword>
<feature type="transmembrane region" description="Helical" evidence="1">
    <location>
        <begin position="452"/>
        <end position="474"/>
    </location>
</feature>
<keyword evidence="1" id="KW-0472">Membrane</keyword>
<sequence>MLIEIFPKLLVLFFCCSVAAFAQVADNTPAIEFSALNFPIERPFTISVSIPDNENRPTILFPDIPGFTKKGTSTSVTTSEVGGETITNQVISQSYQAMAAGRFRLPPFVLIINGVSVRSEGAVLVVRSSAAASAPASSTLTTVAVPPNGAAFLALRTSRSAIYTGEAISLTLAFFVANNYPYELNITNLDKQLQEITRSIRPANAWEENVHSADLKAVEVLVGGKKFREYKLYKAIFFPLAAQPIRLPSVSIRLARPRPVIGPPTAQTEYVSFSSKPLTVNVQALPAHPLRGRVPVGSFVLEEKLDRQRVGVGKSVRYSFSIVGEGNIAALPEPDKLDEAGNADIFPPEEQHVINQNGNQVTGSKTFTYFVVPRQNGIISLANRFQWIYFDLQKERYDTLRPKMQLHVGGSAVAQEAAIPEGELAPTVPSGNSLYAGIDALDSNRQPVSISVLIRAVANVLIVLMLLGIIFVFFKR</sequence>